<dbReference type="Proteomes" id="UP000512222">
    <property type="component" value="Plasmid pRHBSTW-00370_3"/>
</dbReference>
<organism evidence="1">
    <name type="scientific">Citrobacter freundii</name>
    <dbReference type="NCBI Taxonomy" id="546"/>
    <lineage>
        <taxon>Bacteria</taxon>
        <taxon>Pseudomonadati</taxon>
        <taxon>Pseudomonadota</taxon>
        <taxon>Gammaproteobacteria</taxon>
        <taxon>Enterobacterales</taxon>
        <taxon>Enterobacteriaceae</taxon>
        <taxon>Citrobacter</taxon>
        <taxon>Citrobacter freundii complex</taxon>
    </lineage>
</organism>
<evidence type="ECO:0000313" key="4">
    <source>
        <dbReference type="Proteomes" id="UP000510650"/>
    </source>
</evidence>
<dbReference type="Proteomes" id="UP000510650">
    <property type="component" value="Plasmid unnamed"/>
</dbReference>
<protein>
    <submittedName>
        <fullName evidence="1">Uncharacterized protein</fullName>
    </submittedName>
</protein>
<geneLocation type="plasmid" evidence="5">
    <name>prhbstw-00370_3</name>
</geneLocation>
<reference evidence="1" key="1">
    <citation type="journal article" date="2018" name="Genome Biol.">
        <title>SKESA: strategic k-mer extension for scrupulous assemblies.</title>
        <authorList>
            <person name="Souvorov A."/>
            <person name="Agarwala R."/>
            <person name="Lipman D.J."/>
        </authorList>
    </citation>
    <scope>NUCLEOTIDE SEQUENCE</scope>
    <source>
        <strain evidence="1">O50</strain>
    </source>
</reference>
<evidence type="ECO:0000313" key="3">
    <source>
        <dbReference type="EMBL" id="QLV33493.1"/>
    </source>
</evidence>
<dbReference type="EMBL" id="CP056575">
    <property type="protein sequence ID" value="QLV33493.1"/>
    <property type="molecule type" value="Genomic_DNA"/>
</dbReference>
<sequence length="61" mass="7014">MEDRTGNVMVPGRSGMGKTTISVEVVQTFLSERQRDDWRELRAGIQKNEKNSGDEHHENQQ</sequence>
<dbReference type="RefSeq" id="WP_071687484.1">
    <property type="nucleotide sequence ID" value="NZ_CP055540.1"/>
</dbReference>
<evidence type="ECO:0000313" key="2">
    <source>
        <dbReference type="EMBL" id="QLO16909.1"/>
    </source>
</evidence>
<evidence type="ECO:0000313" key="1">
    <source>
        <dbReference type="EMBL" id="HAT3899917.1"/>
    </source>
</evidence>
<keyword evidence="2" id="KW-0614">Plasmid</keyword>
<dbReference type="Proteomes" id="UP000855471">
    <property type="component" value="Unassembled WGS sequence"/>
</dbReference>
<geneLocation type="plasmid" evidence="2 4">
    <name>unnamed</name>
</geneLocation>
<dbReference type="EMBL" id="DACSXJ010000040">
    <property type="protein sequence ID" value="HAT3899917.1"/>
    <property type="molecule type" value="Genomic_DNA"/>
</dbReference>
<reference evidence="1" key="3">
    <citation type="submission" date="2020-09" db="EMBL/GenBank/DDBJ databases">
        <authorList>
            <consortium name="NCBI Pathogen Detection Project"/>
        </authorList>
    </citation>
    <scope>NUCLEOTIDE SEQUENCE</scope>
    <source>
        <strain evidence="1">O50</strain>
    </source>
</reference>
<proteinExistence type="predicted"/>
<dbReference type="EMBL" id="CP055540">
    <property type="protein sequence ID" value="QLO16909.1"/>
    <property type="molecule type" value="Genomic_DNA"/>
</dbReference>
<gene>
    <name evidence="3" type="ORF">HV178_26375</name>
    <name evidence="2" type="ORF">HV183_26330</name>
    <name evidence="1" type="ORF">I9Y29_004401</name>
</gene>
<reference evidence="2" key="4">
    <citation type="journal article" date="2021" name="Microb. Genom.">
        <title>A genomic epidemiological study shows that prevalence of antimicrobial resistance in Enterobacterales is associated with the livestock host, as well as antimicrobial usage.</title>
        <authorList>
            <person name="AbuOun M."/>
            <person name="Jones H."/>
            <person name="Stubberfield E."/>
            <person name="Gilson D."/>
            <person name="Shaw L.P."/>
            <person name="Hubbard A.T.M."/>
            <person name="Chau K.K."/>
            <person name="Sebra R."/>
            <person name="Peto T.E.A."/>
            <person name="Crook D.W."/>
            <person name="Read D.S."/>
            <person name="Gweon H.S."/>
            <person name="Walker A.S."/>
            <person name="Stoesser N."/>
            <person name="Smith R.P."/>
            <person name="Anjum M.F."/>
            <person name="On Behalf Of The Rehab Consortium."/>
        </authorList>
    </citation>
    <scope>NUCLEOTIDE SEQUENCE</scope>
    <source>
        <strain evidence="3">RHBSTW-00370</strain>
        <strain evidence="2">RHBSTW-00398</strain>
    </source>
</reference>
<geneLocation type="plasmid" evidence="3">
    <name>pRHBSTW-00370_3</name>
</geneLocation>
<reference evidence="4 5" key="2">
    <citation type="submission" date="2020-06" db="EMBL/GenBank/DDBJ databases">
        <title>REHAB project genomes.</title>
        <authorList>
            <person name="Shaw L.P."/>
        </authorList>
    </citation>
    <scope>NUCLEOTIDE SEQUENCE [LARGE SCALE GENOMIC DNA]</scope>
    <source>
        <strain evidence="5">RHBSTW-00370</strain>
        <strain evidence="4">RHBSTW-00398</strain>
        <plasmid evidence="5">prhbstw-00370_3</plasmid>
        <plasmid evidence="4">unnamed</plasmid>
    </source>
</reference>
<evidence type="ECO:0000313" key="5">
    <source>
        <dbReference type="Proteomes" id="UP000512222"/>
    </source>
</evidence>
<accession>A0A2X3KGK6</accession>
<name>A0A2X3KGK6_CITFR</name>
<dbReference type="AlphaFoldDB" id="A0A2X3KGK6"/>